<dbReference type="NCBIfam" id="TIGR02595">
    <property type="entry name" value="PEP_CTERM"/>
    <property type="match status" value="1"/>
</dbReference>
<dbReference type="InterPro" id="IPR013424">
    <property type="entry name" value="Ice-binding_C"/>
</dbReference>
<feature type="chain" id="PRO_5047271611" evidence="1">
    <location>
        <begin position="27"/>
        <end position="271"/>
    </location>
</feature>
<protein>
    <submittedName>
        <fullName evidence="3">VPLPA-CTERM protein sorting domain-containing protein</fullName>
    </submittedName>
</protein>
<evidence type="ECO:0000259" key="2">
    <source>
        <dbReference type="Pfam" id="PF07589"/>
    </source>
</evidence>
<organism evidence="3 4">
    <name type="scientific">Noviherbaspirillum suwonense</name>
    <dbReference type="NCBI Taxonomy" id="1224511"/>
    <lineage>
        <taxon>Bacteria</taxon>
        <taxon>Pseudomonadati</taxon>
        <taxon>Pseudomonadota</taxon>
        <taxon>Betaproteobacteria</taxon>
        <taxon>Burkholderiales</taxon>
        <taxon>Oxalobacteraceae</taxon>
        <taxon>Noviherbaspirillum</taxon>
    </lineage>
</organism>
<gene>
    <name evidence="3" type="ORF">SAMN06295970_10128</name>
</gene>
<feature type="signal peptide" evidence="1">
    <location>
        <begin position="1"/>
        <end position="26"/>
    </location>
</feature>
<comment type="caution">
    <text evidence="3">The sequence shown here is derived from an EMBL/GenBank/DDBJ whole genome shotgun (WGS) entry which is preliminary data.</text>
</comment>
<keyword evidence="1" id="KW-0732">Signal</keyword>
<accession>A0ABY1PQA9</accession>
<sequence length="271" mass="28261">MKNTIRKTLLACAVIATLGFSASASADQLFPDFTVDANIGGKNVVFTADKITGNYVEIINFSNAGTFHVDLYWKAAAFVSNDGVKSYDAGYTGLTVNYGLYAIYSADGIYSVNGNKTTFTFNPSTTGLLSVFLDPNLNTSYDANDQGTFTATGTAGDIQLATGKPVAGAGELDKGLSTCKSGGGSGINCGSFGSTTTFELTAAGEKFFTSPTPFYPLSFQSGQLNNFNAGGRQVINGSLDVVFDVPEPASVVLLGLGLVALGLNRRRSKTI</sequence>
<keyword evidence="4" id="KW-1185">Reference proteome</keyword>
<name>A0ABY1PQA9_9BURK</name>
<reference evidence="3 4" key="1">
    <citation type="submission" date="2017-05" db="EMBL/GenBank/DDBJ databases">
        <authorList>
            <person name="Varghese N."/>
            <person name="Submissions S."/>
        </authorList>
    </citation>
    <scope>NUCLEOTIDE SEQUENCE [LARGE SCALE GENOMIC DNA]</scope>
    <source>
        <strain evidence="3 4">DSM 26001</strain>
    </source>
</reference>
<dbReference type="RefSeq" id="WP_283440196.1">
    <property type="nucleotide sequence ID" value="NZ_FXUL01000001.1"/>
</dbReference>
<dbReference type="EMBL" id="FXUL01000001">
    <property type="protein sequence ID" value="SMP40890.1"/>
    <property type="molecule type" value="Genomic_DNA"/>
</dbReference>
<dbReference type="Proteomes" id="UP001158049">
    <property type="component" value="Unassembled WGS sequence"/>
</dbReference>
<evidence type="ECO:0000313" key="4">
    <source>
        <dbReference type="Proteomes" id="UP001158049"/>
    </source>
</evidence>
<evidence type="ECO:0000256" key="1">
    <source>
        <dbReference type="SAM" id="SignalP"/>
    </source>
</evidence>
<feature type="domain" description="Ice-binding protein C-terminal" evidence="2">
    <location>
        <begin position="244"/>
        <end position="266"/>
    </location>
</feature>
<dbReference type="Pfam" id="PF07589">
    <property type="entry name" value="PEP-CTERM"/>
    <property type="match status" value="1"/>
</dbReference>
<dbReference type="NCBIfam" id="NF033554">
    <property type="entry name" value="floc_PepA"/>
    <property type="match status" value="1"/>
</dbReference>
<evidence type="ECO:0000313" key="3">
    <source>
        <dbReference type="EMBL" id="SMP40890.1"/>
    </source>
</evidence>
<proteinExistence type="predicted"/>